<keyword evidence="1" id="KW-0805">Transcription regulation</keyword>
<evidence type="ECO:0000256" key="1">
    <source>
        <dbReference type="ARBA" id="ARBA00023015"/>
    </source>
</evidence>
<keyword evidence="2" id="KW-0238">DNA-binding</keyword>
<dbReference type="InterPro" id="IPR018490">
    <property type="entry name" value="cNMP-bd_dom_sf"/>
</dbReference>
<dbReference type="InterPro" id="IPR050397">
    <property type="entry name" value="Env_Response_Regulators"/>
</dbReference>
<dbReference type="Proteomes" id="UP001597237">
    <property type="component" value="Unassembled WGS sequence"/>
</dbReference>
<keyword evidence="6" id="KW-1185">Reference proteome</keyword>
<evidence type="ECO:0000256" key="3">
    <source>
        <dbReference type="ARBA" id="ARBA00023163"/>
    </source>
</evidence>
<dbReference type="PANTHER" id="PTHR24567">
    <property type="entry name" value="CRP FAMILY TRANSCRIPTIONAL REGULATORY PROTEIN"/>
    <property type="match status" value="1"/>
</dbReference>
<accession>A0ABW4N5A7</accession>
<dbReference type="Pfam" id="PF13545">
    <property type="entry name" value="HTH_Crp_2"/>
    <property type="match status" value="1"/>
</dbReference>
<protein>
    <submittedName>
        <fullName evidence="5">Crp/Fnr family transcriptional regulator</fullName>
    </submittedName>
</protein>
<dbReference type="PROSITE" id="PS51063">
    <property type="entry name" value="HTH_CRP_2"/>
    <property type="match status" value="1"/>
</dbReference>
<dbReference type="RefSeq" id="WP_377282264.1">
    <property type="nucleotide sequence ID" value="NZ_JBHRSI010000005.1"/>
</dbReference>
<name>A0ABW4N5A7_9CAUL</name>
<proteinExistence type="predicted"/>
<dbReference type="InterPro" id="IPR036390">
    <property type="entry name" value="WH_DNA-bd_sf"/>
</dbReference>
<sequence>MGLDNRFLDSLPPEEIARLEPALRRHTLTRDQLIAETGHPVPHAVFPIDCVISVVAVMHDGRQIETRTIGRESGYGLLHALGSRHSYERVTAQIGGEAWRLPIDTLAAAAAASPLLVRRIVQRAQATLVQTAQSTACNSLHSAEQRLCRWLLLTRDRLSSEVLPLTQEHLSIMLGVQRTTVTAVASELQASGAIAYSRGRITVLDAEALQRRSCECYEAIKDAAAELLRDGRD</sequence>
<evidence type="ECO:0000256" key="2">
    <source>
        <dbReference type="ARBA" id="ARBA00023125"/>
    </source>
</evidence>
<reference evidence="6" key="1">
    <citation type="journal article" date="2019" name="Int. J. Syst. Evol. Microbiol.">
        <title>The Global Catalogue of Microorganisms (GCM) 10K type strain sequencing project: providing services to taxonomists for standard genome sequencing and annotation.</title>
        <authorList>
            <consortium name="The Broad Institute Genomics Platform"/>
            <consortium name="The Broad Institute Genome Sequencing Center for Infectious Disease"/>
            <person name="Wu L."/>
            <person name="Ma J."/>
        </authorList>
    </citation>
    <scope>NUCLEOTIDE SEQUENCE [LARGE SCALE GENOMIC DNA]</scope>
    <source>
        <strain evidence="6">DFY28</strain>
    </source>
</reference>
<dbReference type="InterPro" id="IPR014710">
    <property type="entry name" value="RmlC-like_jellyroll"/>
</dbReference>
<evidence type="ECO:0000313" key="5">
    <source>
        <dbReference type="EMBL" id="MFD1785312.1"/>
    </source>
</evidence>
<dbReference type="EMBL" id="JBHUEY010000006">
    <property type="protein sequence ID" value="MFD1785312.1"/>
    <property type="molecule type" value="Genomic_DNA"/>
</dbReference>
<dbReference type="PANTHER" id="PTHR24567:SF74">
    <property type="entry name" value="HTH-TYPE TRANSCRIPTIONAL REGULATOR ARCR"/>
    <property type="match status" value="1"/>
</dbReference>
<dbReference type="SUPFAM" id="SSF51206">
    <property type="entry name" value="cAMP-binding domain-like"/>
    <property type="match status" value="1"/>
</dbReference>
<dbReference type="Gene3D" id="2.60.120.10">
    <property type="entry name" value="Jelly Rolls"/>
    <property type="match status" value="1"/>
</dbReference>
<evidence type="ECO:0000313" key="6">
    <source>
        <dbReference type="Proteomes" id="UP001597237"/>
    </source>
</evidence>
<evidence type="ECO:0000259" key="4">
    <source>
        <dbReference type="PROSITE" id="PS51063"/>
    </source>
</evidence>
<keyword evidence="3" id="KW-0804">Transcription</keyword>
<dbReference type="SUPFAM" id="SSF46785">
    <property type="entry name" value="Winged helix' DNA-binding domain"/>
    <property type="match status" value="1"/>
</dbReference>
<feature type="domain" description="HTH crp-type" evidence="4">
    <location>
        <begin position="141"/>
        <end position="207"/>
    </location>
</feature>
<gene>
    <name evidence="5" type="ORF">ACFSC0_18065</name>
</gene>
<dbReference type="InterPro" id="IPR012318">
    <property type="entry name" value="HTH_CRP"/>
</dbReference>
<comment type="caution">
    <text evidence="5">The sequence shown here is derived from an EMBL/GenBank/DDBJ whole genome shotgun (WGS) entry which is preliminary data.</text>
</comment>
<organism evidence="5 6">
    <name type="scientific">Phenylobacterium terrae</name>
    <dbReference type="NCBI Taxonomy" id="2665495"/>
    <lineage>
        <taxon>Bacteria</taxon>
        <taxon>Pseudomonadati</taxon>
        <taxon>Pseudomonadota</taxon>
        <taxon>Alphaproteobacteria</taxon>
        <taxon>Caulobacterales</taxon>
        <taxon>Caulobacteraceae</taxon>
        <taxon>Phenylobacterium</taxon>
    </lineage>
</organism>